<feature type="compositionally biased region" description="Polar residues" evidence="10">
    <location>
        <begin position="1870"/>
        <end position="1880"/>
    </location>
</feature>
<dbReference type="PRINTS" id="PR00261">
    <property type="entry name" value="LDLRECEPTOR"/>
</dbReference>
<feature type="domain" description="EGF-like" evidence="13">
    <location>
        <begin position="286"/>
        <end position="322"/>
    </location>
</feature>
<dbReference type="GO" id="GO:0060070">
    <property type="term" value="P:canonical Wnt signaling pathway"/>
    <property type="evidence" value="ECO:0007669"/>
    <property type="project" value="TreeGrafter"/>
</dbReference>
<evidence type="ECO:0000259" key="13">
    <source>
        <dbReference type="SMART" id="SM00181"/>
    </source>
</evidence>
<evidence type="ECO:0000256" key="12">
    <source>
        <dbReference type="SAM" id="SignalP"/>
    </source>
</evidence>
<dbReference type="Pfam" id="PF00057">
    <property type="entry name" value="Ldl_recept_a"/>
    <property type="match status" value="1"/>
</dbReference>
<evidence type="ECO:0000256" key="11">
    <source>
        <dbReference type="SAM" id="Phobius"/>
    </source>
</evidence>
<evidence type="ECO:0000256" key="7">
    <source>
        <dbReference type="ARBA" id="ARBA00023170"/>
    </source>
</evidence>
<dbReference type="OrthoDB" id="72419at2759"/>
<dbReference type="GO" id="GO:0042813">
    <property type="term" value="F:Wnt receptor activity"/>
    <property type="evidence" value="ECO:0007669"/>
    <property type="project" value="TreeGrafter"/>
</dbReference>
<keyword evidence="11" id="KW-0812">Transmembrane</keyword>
<dbReference type="PROSITE" id="PS50068">
    <property type="entry name" value="LDLRA_2"/>
    <property type="match status" value="2"/>
</dbReference>
<name>A0A822ZZA1_SCHMD</name>
<keyword evidence="4" id="KW-0677">Repeat</keyword>
<evidence type="ECO:0000256" key="1">
    <source>
        <dbReference type="ARBA" id="ARBA00004167"/>
    </source>
</evidence>
<dbReference type="GO" id="GO:0005886">
    <property type="term" value="C:plasma membrane"/>
    <property type="evidence" value="ECO:0007669"/>
    <property type="project" value="TreeGrafter"/>
</dbReference>
<dbReference type="PROSITE" id="PS01209">
    <property type="entry name" value="LDLRA_1"/>
    <property type="match status" value="1"/>
</dbReference>
<keyword evidence="8" id="KW-0325">Glycoprotein</keyword>
<dbReference type="CDD" id="cd00112">
    <property type="entry name" value="LDLa"/>
    <property type="match status" value="2"/>
</dbReference>
<accession>A0A822ZZA1</accession>
<feature type="domain" description="EGF-like" evidence="13">
    <location>
        <begin position="614"/>
        <end position="654"/>
    </location>
</feature>
<organism evidence="14">
    <name type="scientific">Schmidtea mediterranea</name>
    <name type="common">Freshwater planarian flatworm</name>
    <dbReference type="NCBI Taxonomy" id="79327"/>
    <lineage>
        <taxon>Eukaryota</taxon>
        <taxon>Metazoa</taxon>
        <taxon>Spiralia</taxon>
        <taxon>Lophotrochozoa</taxon>
        <taxon>Platyhelminthes</taxon>
        <taxon>Rhabditophora</taxon>
        <taxon>Seriata</taxon>
        <taxon>Tricladida</taxon>
        <taxon>Continenticola</taxon>
        <taxon>Geoplanoidea</taxon>
        <taxon>Dugesiidae</taxon>
        <taxon>Schmidtea</taxon>
    </lineage>
</organism>
<dbReference type="InterPro" id="IPR036055">
    <property type="entry name" value="LDL_receptor-like_sf"/>
</dbReference>
<dbReference type="SUPFAM" id="SSF63825">
    <property type="entry name" value="YWTD domain"/>
    <property type="match status" value="4"/>
</dbReference>
<keyword evidence="12" id="KW-0732">Signal</keyword>
<keyword evidence="7 14" id="KW-0675">Receptor</keyword>
<comment type="caution">
    <text evidence="9">Lacks conserved residue(s) required for the propagation of feature annotation.</text>
</comment>
<evidence type="ECO:0000256" key="6">
    <source>
        <dbReference type="ARBA" id="ARBA00023157"/>
    </source>
</evidence>
<dbReference type="PANTHER" id="PTHR46513">
    <property type="entry name" value="VITELLOGENIN RECEPTOR-LIKE PROTEIN-RELATED-RELATED"/>
    <property type="match status" value="1"/>
</dbReference>
<sequence>MIRTIIIVFLYASYHVLSKSILHRHGVDIFFNTDLKLLAADVFLSRKLYVFVIQENGKSLLKTANFSKLDRRKMRDVLKFPVQSAESVAVDWVSGNLYWADQKNQFIEVVDLNVDSDFPISRERRRILLSRNMADIHSLVVDPWEQYLFWLQIGAIMVLERSRLDGSDRRVIHKSILFKSSQLAIDRHRKMLFWWGLDGEIHRVDYQGQTGCSMRVQGTWKQWSPTFLTFTEGKLVFINDEQLWVSSFECGTGISIALKTNPNIAPIAIISRKHQLMVPRGRRKSPCMNRVCSSICLPIVDSAYRCSCSTGITEPINNAVCPTFPTRSLFIGNPPKIYHMSLDGGLQPPLELLSENAGIPFRFAYDSVTSSLLYVDFNSSSIFSLDLNKYGTPQRFYLDFPISSDIPVSIAVDSASRNIYWMNHRNSEVWVARISSFNRLKYATLLLSWQPSPTFKESRYQQNQPPGDLAVDSINRYLFVTVITDGTCSIERYWLDGTQKFTVISSTNDFWPRGLALDEYRQQLYFVDTVKGDMISVNYHGGSKRILAQKFQEFISLSYFDNFIYWTELETLSIHSVKFDGSMRSLVTKTRNLDARTMPVIAVSRNASIDTGSPCYSTSNKCDQLCFPIRGNQHSFSCGCSNPAHVLRNLSRCSYSSEMIVYFNKSMLITHHLTPNTDKQYIELGKGESDVQVASLQLDHYRNQIYWINQAANCIMKTASNTDIQRQLKIFCLSSDTISNLAVDFIRNNLYASVTSSAWSRIMIIRLPFTHSDVSWTNVVVSTKIKNKILGAVSVHSDLKFLFWFETKTKDRQNVAELFQAHLDGSQPMLIWRGVADIDELVVDEQANYVCWKSSDSGKIYRYEIVNRKRSEFQLSLDILSKVSSSSSEWLHIYPNSRSLYLFMADSIYQVTLSDSSSSITRKQLTFISNVGHSAGIRGFSFVSRSIAISTKKIALAKSDIGTESVILCPTHNHDNFLTCSQFCLPVESRECGCGSVYSLSADGATCVDLSDLLMVMTNTGEIIGIRGNILNEKDDEIDFVEWVELSEQPINAGQKFIDAVYWLSKNIVLRLDNYGFISAVDRTRPYVMIKKYKQLSVQEHDIKTDTSYSENLYKHFVSKEFSRYSLAIDPISDTLLWSDWVTGIIAAEHLNADKDRIEYLGVIINFRESRRRPLQIAIAPISSSLIWLSADFSKSETNDSSVWHQFWIEMSDLDGNRRSVLVKNPGIPSCLTVDVHSGRIYWIDTKTNKLMYLHIHWDNYQIRAGHVIGHNMKVTVDSLLSNGVGFSTSSMVVLKKYLFWTDWFQQIFASISVNSDIKPSAAMGMHFYNLLYLKDKLKTAVRIMARIAPEDFKSSSLGTLLQNHPCSRASHEMENKRCSHLCLSTLPISLAEEYSFLMTAQQLDGKFRCSCPVSMSVTHKSRHKIGFCVKSQLVKCDRYQIPCGAGLVFSKKEGMSVMSCMSVQQRCDSTVDCLDGSDEVGCNTCNISHLYSCSRSDVCLPITKRCDGVMDCDSDEQCCGSQKFECLSGKDVTRCLPISARCNGIVDCRDGSDEHGCNRNNRNRALSTLDPATVINLPNNYTVAIIAGSVALSACSFAIIYICLSRRIRHKTVHESCLFRANNVNIMFMSNTANRRPRPYRSSSTCDRHNLSPTINLHHAKSCDIIDNINGYDAHDPTTQSLTSLSECYRQIKNPQPCPYASILGRPLFSMQDDVLFQLSRFRPLITHCASNSSIKKIEKLPPSEVTINSDTGDKQDDPIDKNNEILSSPCESELEEIYVHRYQMSRQPTQFDNYPSCLLQNLLSACNQTPQLCNTPTTVYKDLVVENVYRRKRRKLLKYRKPRSFSKGKLSLSSSRRTRSDRSQYTSEFYQNSSSNLDISPPPPSPITVELA</sequence>
<proteinExistence type="predicted"/>
<evidence type="ECO:0000256" key="10">
    <source>
        <dbReference type="SAM" id="MobiDB-lite"/>
    </source>
</evidence>
<dbReference type="InterPro" id="IPR002172">
    <property type="entry name" value="LDrepeatLR_classA_rpt"/>
</dbReference>
<keyword evidence="3" id="KW-0254">Endocytosis</keyword>
<dbReference type="GO" id="GO:0006897">
    <property type="term" value="P:endocytosis"/>
    <property type="evidence" value="ECO:0007669"/>
    <property type="project" value="UniProtKB-KW"/>
</dbReference>
<dbReference type="SMART" id="SM00135">
    <property type="entry name" value="LY"/>
    <property type="match status" value="12"/>
</dbReference>
<evidence type="ECO:0000256" key="3">
    <source>
        <dbReference type="ARBA" id="ARBA00022583"/>
    </source>
</evidence>
<dbReference type="InterPro" id="IPR050778">
    <property type="entry name" value="Cueball_EGF_LRP_Nidogen"/>
</dbReference>
<reference evidence="14" key="1">
    <citation type="journal article" name="Genes (Basel)">
        <title>WNT-FRIZZLED-LRP5/6 Signaling Mediates Posterior Fate and Proliferation during Planarian Regeneration.</title>
        <authorList>
            <person name="Pascual-Carreras E."/>
            <person name="Sureda-Gomez M."/>
            <person name="Barrull-Mascaro R."/>
            <person name="Jorda N."/>
            <person name="Gelabert M."/>
            <person name="Coronel-Cordoba P."/>
            <person name="Salo E."/>
            <person name="Adell T."/>
        </authorList>
    </citation>
    <scope>NUCLEOTIDE SEQUENCE</scope>
    <source>
        <strain evidence="14">S2</strain>
    </source>
</reference>
<feature type="chain" id="PRO_5032781738" evidence="12">
    <location>
        <begin position="19"/>
        <end position="1894"/>
    </location>
</feature>
<feature type="disulfide bond" evidence="9">
    <location>
        <begin position="1468"/>
        <end position="1483"/>
    </location>
</feature>
<feature type="transmembrane region" description="Helical" evidence="11">
    <location>
        <begin position="1582"/>
        <end position="1605"/>
    </location>
</feature>
<feature type="disulfide bond" evidence="9">
    <location>
        <begin position="1543"/>
        <end position="1558"/>
    </location>
</feature>
<dbReference type="Gene3D" id="2.120.10.30">
    <property type="entry name" value="TolB, C-terminal domain"/>
    <property type="match status" value="4"/>
</dbReference>
<evidence type="ECO:0000256" key="9">
    <source>
        <dbReference type="PROSITE-ProRule" id="PRU00124"/>
    </source>
</evidence>
<evidence type="ECO:0000256" key="4">
    <source>
        <dbReference type="ARBA" id="ARBA00022737"/>
    </source>
</evidence>
<dbReference type="EMBL" id="BK014290">
    <property type="protein sequence ID" value="DAD52840.1"/>
    <property type="molecule type" value="Genomic_DNA"/>
</dbReference>
<feature type="signal peptide" evidence="12">
    <location>
        <begin position="1"/>
        <end position="18"/>
    </location>
</feature>
<evidence type="ECO:0000256" key="8">
    <source>
        <dbReference type="ARBA" id="ARBA00023180"/>
    </source>
</evidence>
<feature type="domain" description="EGF-like" evidence="13">
    <location>
        <begin position="1366"/>
        <end position="1430"/>
    </location>
</feature>
<dbReference type="InterPro" id="IPR000033">
    <property type="entry name" value="LDLR_classB_rpt"/>
</dbReference>
<feature type="domain" description="EGF-like" evidence="13">
    <location>
        <begin position="968"/>
        <end position="1008"/>
    </location>
</feature>
<dbReference type="InterPro" id="IPR023415">
    <property type="entry name" value="LDLR_class-A_CS"/>
</dbReference>
<dbReference type="InterPro" id="IPR011042">
    <property type="entry name" value="6-blade_b-propeller_TolB-like"/>
</dbReference>
<keyword evidence="2" id="KW-0245">EGF-like domain</keyword>
<evidence type="ECO:0000256" key="5">
    <source>
        <dbReference type="ARBA" id="ARBA00023136"/>
    </source>
</evidence>
<dbReference type="PANTHER" id="PTHR46513:SF13">
    <property type="entry name" value="EGF-LIKE DOMAIN-CONTAINING PROTEIN"/>
    <property type="match status" value="1"/>
</dbReference>
<protein>
    <submittedName>
        <fullName evidence="14">Lipoprotein receptor 5/6</fullName>
    </submittedName>
</protein>
<dbReference type="SMART" id="SM00192">
    <property type="entry name" value="LDLa"/>
    <property type="match status" value="3"/>
</dbReference>
<evidence type="ECO:0000256" key="2">
    <source>
        <dbReference type="ARBA" id="ARBA00022536"/>
    </source>
</evidence>
<dbReference type="SUPFAM" id="SSF57424">
    <property type="entry name" value="LDL receptor-like module"/>
    <property type="match status" value="2"/>
</dbReference>
<dbReference type="Gene3D" id="4.10.400.10">
    <property type="entry name" value="Low-density Lipoprotein Receptor"/>
    <property type="match status" value="2"/>
</dbReference>
<keyword evidence="14" id="KW-0449">Lipoprotein</keyword>
<dbReference type="Gene3D" id="2.10.25.10">
    <property type="entry name" value="Laminin"/>
    <property type="match status" value="1"/>
</dbReference>
<keyword evidence="5 11" id="KW-0472">Membrane</keyword>
<comment type="subcellular location">
    <subcellularLocation>
        <location evidence="1">Membrane</location>
        <topology evidence="1">Single-pass membrane protein</topology>
    </subcellularLocation>
</comment>
<keyword evidence="6 9" id="KW-1015">Disulfide bond</keyword>
<evidence type="ECO:0000313" key="14">
    <source>
        <dbReference type="EMBL" id="DAD52840.1"/>
    </source>
</evidence>
<dbReference type="SMART" id="SM00181">
    <property type="entry name" value="EGF"/>
    <property type="match status" value="4"/>
</dbReference>
<dbReference type="InterPro" id="IPR000742">
    <property type="entry name" value="EGF"/>
</dbReference>
<dbReference type="GO" id="GO:0017147">
    <property type="term" value="F:Wnt-protein binding"/>
    <property type="evidence" value="ECO:0007669"/>
    <property type="project" value="TreeGrafter"/>
</dbReference>
<feature type="region of interest" description="Disordered" evidence="10">
    <location>
        <begin position="1849"/>
        <end position="1894"/>
    </location>
</feature>
<keyword evidence="11" id="KW-1133">Transmembrane helix</keyword>